<organism evidence="1 2">
    <name type="scientific">Priestia aryabhattai</name>
    <name type="common">Bacillus aryabhattai</name>
    <dbReference type="NCBI Taxonomy" id="412384"/>
    <lineage>
        <taxon>Bacteria</taxon>
        <taxon>Bacillati</taxon>
        <taxon>Bacillota</taxon>
        <taxon>Bacilli</taxon>
        <taxon>Bacillales</taxon>
        <taxon>Bacillaceae</taxon>
        <taxon>Priestia</taxon>
    </lineage>
</organism>
<name>A0AAX6NDI0_PRIAR</name>
<reference evidence="1" key="2">
    <citation type="submission" date="2022-12" db="EMBL/GenBank/DDBJ databases">
        <authorList>
            <person name="Dechsakulwatana C."/>
            <person name="Rungsihiranrut A."/>
            <person name="Muangchinda C."/>
            <person name="Ningthoujam R."/>
            <person name="Klankeo P."/>
            <person name="Pinyakong O."/>
        </authorList>
    </citation>
    <scope>NUCLEOTIDE SEQUENCE</scope>
    <source>
        <strain evidence="1">TL01-2</strain>
    </source>
</reference>
<dbReference type="RefSeq" id="WP_316911129.1">
    <property type="nucleotide sequence ID" value="NZ_JAPTGD010000002.1"/>
</dbReference>
<reference evidence="1" key="1">
    <citation type="journal article" date="2022" name="J Environ Chem Eng">
        <title>Biodegradation of petroleum oil using a constructed nonpathogenic and heavy metal-tolerant bacterial consortium isolated from marine sponges.</title>
        <authorList>
            <person name="Dechsakulwatana C."/>
            <person name="Rungsihiranrut A."/>
            <person name="Muangchinda C."/>
            <person name="Ningthoujam R."/>
            <person name="Klankeo P."/>
            <person name="Pinyakong O."/>
        </authorList>
    </citation>
    <scope>NUCLEOTIDE SEQUENCE</scope>
    <source>
        <strain evidence="1">TL01-2</strain>
    </source>
</reference>
<gene>
    <name evidence="1" type="ORF">O0Q50_22280</name>
</gene>
<protein>
    <submittedName>
        <fullName evidence="1">Uncharacterized protein</fullName>
    </submittedName>
</protein>
<evidence type="ECO:0000313" key="2">
    <source>
        <dbReference type="Proteomes" id="UP001269400"/>
    </source>
</evidence>
<evidence type="ECO:0000313" key="1">
    <source>
        <dbReference type="EMBL" id="MDU9693912.1"/>
    </source>
</evidence>
<dbReference type="Proteomes" id="UP001269400">
    <property type="component" value="Unassembled WGS sequence"/>
</dbReference>
<proteinExistence type="predicted"/>
<comment type="caution">
    <text evidence="1">The sequence shown here is derived from an EMBL/GenBank/DDBJ whole genome shotgun (WGS) entry which is preliminary data.</text>
</comment>
<dbReference type="EMBL" id="JAPTGD010000002">
    <property type="protein sequence ID" value="MDU9693912.1"/>
    <property type="molecule type" value="Genomic_DNA"/>
</dbReference>
<accession>A0AAX6NDI0</accession>
<sequence length="74" mass="8655">MQTMKKIQVIKSNELKTDADLVCSHCGIDHYLTESQEGIDYVFEKQKNDEWCICIPCKKKCDLKEEREVSKNSK</sequence>
<dbReference type="AlphaFoldDB" id="A0AAX6NDI0"/>